<evidence type="ECO:0000256" key="4">
    <source>
        <dbReference type="ARBA" id="ARBA00022679"/>
    </source>
</evidence>
<evidence type="ECO:0000256" key="5">
    <source>
        <dbReference type="ARBA" id="ARBA00022723"/>
    </source>
</evidence>
<dbReference type="InterPro" id="IPR000417">
    <property type="entry name" value="Hyethyz_kinase"/>
</dbReference>
<keyword evidence="7 11" id="KW-0418">Kinase</keyword>
<dbReference type="GO" id="GO:0004417">
    <property type="term" value="F:hydroxyethylthiazole kinase activity"/>
    <property type="evidence" value="ECO:0007669"/>
    <property type="project" value="UniProtKB-UniRule"/>
</dbReference>
<proteinExistence type="inferred from homology"/>
<evidence type="ECO:0000256" key="7">
    <source>
        <dbReference type="ARBA" id="ARBA00022777"/>
    </source>
</evidence>
<dbReference type="GO" id="GO:0005524">
    <property type="term" value="F:ATP binding"/>
    <property type="evidence" value="ECO:0007669"/>
    <property type="project" value="UniProtKB-UniRule"/>
</dbReference>
<evidence type="ECO:0000256" key="9">
    <source>
        <dbReference type="ARBA" id="ARBA00022842"/>
    </source>
</evidence>
<dbReference type="EMBL" id="CACRUO010000062">
    <property type="protein sequence ID" value="VYU50675.1"/>
    <property type="molecule type" value="Genomic_DNA"/>
</dbReference>
<dbReference type="EC" id="2.7.1.50" evidence="11"/>
<dbReference type="Pfam" id="PF02110">
    <property type="entry name" value="HK"/>
    <property type="match status" value="1"/>
</dbReference>
<dbReference type="NCBIfam" id="NF006830">
    <property type="entry name" value="PRK09355.1"/>
    <property type="match status" value="1"/>
</dbReference>
<comment type="cofactor">
    <cofactor evidence="2 11">
        <name>Mg(2+)</name>
        <dbReference type="ChEBI" id="CHEBI:18420"/>
    </cofactor>
</comment>
<evidence type="ECO:0000256" key="2">
    <source>
        <dbReference type="ARBA" id="ARBA00001946"/>
    </source>
</evidence>
<keyword evidence="6 11" id="KW-0547">Nucleotide-binding</keyword>
<dbReference type="PRINTS" id="PR01099">
    <property type="entry name" value="HYETHTZKNASE"/>
</dbReference>
<evidence type="ECO:0000256" key="10">
    <source>
        <dbReference type="ARBA" id="ARBA00022977"/>
    </source>
</evidence>
<dbReference type="HAMAP" id="MF_00228">
    <property type="entry name" value="Thz_kinase"/>
    <property type="match status" value="1"/>
</dbReference>
<evidence type="ECO:0000256" key="8">
    <source>
        <dbReference type="ARBA" id="ARBA00022840"/>
    </source>
</evidence>
<evidence type="ECO:0000256" key="3">
    <source>
        <dbReference type="ARBA" id="ARBA00004868"/>
    </source>
</evidence>
<comment type="function">
    <text evidence="11">Catalyzes the phosphorylation of the hydroxyl group of 4-methyl-5-beta-hydroxyethylthiazole (THZ).</text>
</comment>
<feature type="binding site" evidence="11">
    <location>
        <position position="161"/>
    </location>
    <ligand>
        <name>ATP</name>
        <dbReference type="ChEBI" id="CHEBI:30616"/>
    </ligand>
</feature>
<dbReference type="InterPro" id="IPR029056">
    <property type="entry name" value="Ribokinase-like"/>
</dbReference>
<gene>
    <name evidence="11 12" type="primary">thiM</name>
    <name evidence="12" type="ORF">SSLFYP27_02457</name>
</gene>
<evidence type="ECO:0000256" key="11">
    <source>
        <dbReference type="HAMAP-Rule" id="MF_00228"/>
    </source>
</evidence>
<keyword evidence="4 11" id="KW-0808">Transferase</keyword>
<accession>A0A6N3FF42</accession>
<evidence type="ECO:0000313" key="12">
    <source>
        <dbReference type="EMBL" id="VYU50675.1"/>
    </source>
</evidence>
<dbReference type="GO" id="GO:0009228">
    <property type="term" value="P:thiamine biosynthetic process"/>
    <property type="evidence" value="ECO:0007669"/>
    <property type="project" value="UniProtKB-KW"/>
</dbReference>
<feature type="binding site" evidence="11">
    <location>
        <position position="188"/>
    </location>
    <ligand>
        <name>substrate</name>
    </ligand>
</feature>
<keyword evidence="9 11" id="KW-0460">Magnesium</keyword>
<keyword evidence="10 11" id="KW-0784">Thiamine biosynthesis</keyword>
<dbReference type="UniPathway" id="UPA00060">
    <property type="reaction ID" value="UER00139"/>
</dbReference>
<reference evidence="12" key="1">
    <citation type="submission" date="2019-11" db="EMBL/GenBank/DDBJ databases">
        <authorList>
            <person name="Feng L."/>
        </authorList>
    </citation>
    <scope>NUCLEOTIDE SEQUENCE</scope>
    <source>
        <strain evidence="12">SsimulansLFYP27</strain>
    </source>
</reference>
<keyword evidence="8 11" id="KW-0067">ATP-binding</keyword>
<dbReference type="NCBIfam" id="TIGR00694">
    <property type="entry name" value="thiM"/>
    <property type="match status" value="1"/>
</dbReference>
<name>A0A6N3FF42_STASI</name>
<protein>
    <recommendedName>
        <fullName evidence="11">Hydroxyethylthiazole kinase</fullName>
        <ecNumber evidence="11">2.7.1.50</ecNumber>
    </recommendedName>
    <alternativeName>
        <fullName evidence="11">4-methyl-5-beta-hydroxyethylthiazole kinase</fullName>
        <shortName evidence="11">TH kinase</shortName>
        <shortName evidence="11">Thz kinase</shortName>
    </alternativeName>
</protein>
<dbReference type="GO" id="GO:0009229">
    <property type="term" value="P:thiamine diphosphate biosynthetic process"/>
    <property type="evidence" value="ECO:0007669"/>
    <property type="project" value="UniProtKB-UniRule"/>
</dbReference>
<evidence type="ECO:0000256" key="6">
    <source>
        <dbReference type="ARBA" id="ARBA00022741"/>
    </source>
</evidence>
<organism evidence="12">
    <name type="scientific">Staphylococcus simulans</name>
    <dbReference type="NCBI Taxonomy" id="1286"/>
    <lineage>
        <taxon>Bacteria</taxon>
        <taxon>Bacillati</taxon>
        <taxon>Bacillota</taxon>
        <taxon>Bacilli</taxon>
        <taxon>Bacillales</taxon>
        <taxon>Staphylococcaceae</taxon>
        <taxon>Staphylococcus</taxon>
    </lineage>
</organism>
<dbReference type="CDD" id="cd01170">
    <property type="entry name" value="THZ_kinase"/>
    <property type="match status" value="1"/>
</dbReference>
<feature type="binding site" evidence="11">
    <location>
        <position position="116"/>
    </location>
    <ligand>
        <name>ATP</name>
        <dbReference type="ChEBI" id="CHEBI:30616"/>
    </ligand>
</feature>
<dbReference type="SUPFAM" id="SSF53613">
    <property type="entry name" value="Ribokinase-like"/>
    <property type="match status" value="1"/>
</dbReference>
<dbReference type="RefSeq" id="WP_060804052.1">
    <property type="nucleotide sequence ID" value="NZ_CACRUO010000062.1"/>
</dbReference>
<keyword evidence="5 11" id="KW-0479">Metal-binding</keyword>
<dbReference type="AlphaFoldDB" id="A0A6N3FF42"/>
<comment type="similarity">
    <text evidence="11">Belongs to the Thz kinase family.</text>
</comment>
<dbReference type="GO" id="GO:0000287">
    <property type="term" value="F:magnesium ion binding"/>
    <property type="evidence" value="ECO:0007669"/>
    <property type="project" value="UniProtKB-UniRule"/>
</dbReference>
<dbReference type="PIRSF" id="PIRSF000513">
    <property type="entry name" value="Thz_kinase"/>
    <property type="match status" value="1"/>
</dbReference>
<sequence length="264" mass="28509">MSKGLDRIRTEHPLVICFTNDVVKNFTANGLLSLGASPAMSEAPEEAEDFYPHAGAVLINIGTLTKANEQAMLEVGKIANKTNTPLVFDPVAVGASTYRKQFCKTFLEQVKPTVIKGNASEILTLIDDTTTMKGTDSAESLDVVSIAKKAHEQYQTAIVLTGETDVIAQNNKIVKLNNGSRFLTQITGAGCLLGAIVGAFLFRNENPEIEDLIEAVSVYNIAAERAEQLSESKGPGTFLVQFIDALYKIDSEAAVENRKAQEVK</sequence>
<evidence type="ECO:0000256" key="1">
    <source>
        <dbReference type="ARBA" id="ARBA00001771"/>
    </source>
</evidence>
<comment type="catalytic activity">
    <reaction evidence="1 11">
        <text>5-(2-hydroxyethyl)-4-methylthiazole + ATP = 4-methyl-5-(2-phosphooxyethyl)-thiazole + ADP + H(+)</text>
        <dbReference type="Rhea" id="RHEA:24212"/>
        <dbReference type="ChEBI" id="CHEBI:15378"/>
        <dbReference type="ChEBI" id="CHEBI:17957"/>
        <dbReference type="ChEBI" id="CHEBI:30616"/>
        <dbReference type="ChEBI" id="CHEBI:58296"/>
        <dbReference type="ChEBI" id="CHEBI:456216"/>
        <dbReference type="EC" id="2.7.1.50"/>
    </reaction>
</comment>
<comment type="pathway">
    <text evidence="3 11">Cofactor biosynthesis; thiamine diphosphate biosynthesis; 4-methyl-5-(2-phosphoethyl)-thiazole from 5-(2-hydroxyethyl)-4-methylthiazole: step 1/1.</text>
</comment>
<feature type="binding site" evidence="11">
    <location>
        <position position="40"/>
    </location>
    <ligand>
        <name>substrate</name>
    </ligand>
</feature>
<dbReference type="Gene3D" id="3.40.1190.20">
    <property type="match status" value="1"/>
</dbReference>